<evidence type="ECO:0000256" key="2">
    <source>
        <dbReference type="SAM" id="MobiDB-lite"/>
    </source>
</evidence>
<dbReference type="Proteomes" id="UP000000600">
    <property type="component" value="Unassembled WGS sequence"/>
</dbReference>
<accession>A0DPM7</accession>
<proteinExistence type="predicted"/>
<evidence type="ECO:0000256" key="1">
    <source>
        <dbReference type="SAM" id="Coils"/>
    </source>
</evidence>
<evidence type="ECO:0000313" key="3">
    <source>
        <dbReference type="EMBL" id="CAK84994.1"/>
    </source>
</evidence>
<dbReference type="AlphaFoldDB" id="A0DPM7"/>
<keyword evidence="1" id="KW-0175">Coiled coil</keyword>
<gene>
    <name evidence="3" type="ORF">GSPATT00019176001</name>
</gene>
<evidence type="ECO:0008006" key="5">
    <source>
        <dbReference type="Google" id="ProtNLM"/>
    </source>
</evidence>
<evidence type="ECO:0000313" key="4">
    <source>
        <dbReference type="Proteomes" id="UP000000600"/>
    </source>
</evidence>
<feature type="coiled-coil region" evidence="1">
    <location>
        <begin position="261"/>
        <end position="414"/>
    </location>
</feature>
<protein>
    <recommendedName>
        <fullName evidence="5">EF-hand domain-containing protein</fullName>
    </recommendedName>
</protein>
<dbReference type="GeneID" id="5038176"/>
<dbReference type="OMA" id="YMIEDNS"/>
<dbReference type="PANTHER" id="PTHR23313">
    <property type="entry name" value="TSEC1-RELATED"/>
    <property type="match status" value="1"/>
</dbReference>
<feature type="region of interest" description="Disordered" evidence="2">
    <location>
        <begin position="436"/>
        <end position="473"/>
    </location>
</feature>
<dbReference type="EMBL" id="CT868529">
    <property type="protein sequence ID" value="CAK84994.1"/>
    <property type="molecule type" value="Genomic_DNA"/>
</dbReference>
<dbReference type="InParanoid" id="A0DPM7"/>
<reference evidence="3 4" key="1">
    <citation type="journal article" date="2006" name="Nature">
        <title>Global trends of whole-genome duplications revealed by the ciliate Paramecium tetraurelia.</title>
        <authorList>
            <consortium name="Genoscope"/>
            <person name="Aury J.-M."/>
            <person name="Jaillon O."/>
            <person name="Duret L."/>
            <person name="Noel B."/>
            <person name="Jubin C."/>
            <person name="Porcel B.M."/>
            <person name="Segurens B."/>
            <person name="Daubin V."/>
            <person name="Anthouard V."/>
            <person name="Aiach N."/>
            <person name="Arnaiz O."/>
            <person name="Billaut A."/>
            <person name="Beisson J."/>
            <person name="Blanc I."/>
            <person name="Bouhouche K."/>
            <person name="Camara F."/>
            <person name="Duharcourt S."/>
            <person name="Guigo R."/>
            <person name="Gogendeau D."/>
            <person name="Katinka M."/>
            <person name="Keller A.-M."/>
            <person name="Kissmehl R."/>
            <person name="Klotz C."/>
            <person name="Koll F."/>
            <person name="Le Moue A."/>
            <person name="Lepere C."/>
            <person name="Malinsky S."/>
            <person name="Nowacki M."/>
            <person name="Nowak J.K."/>
            <person name="Plattner H."/>
            <person name="Poulain J."/>
            <person name="Ruiz F."/>
            <person name="Serrano V."/>
            <person name="Zagulski M."/>
            <person name="Dessen P."/>
            <person name="Betermier M."/>
            <person name="Weissenbach J."/>
            <person name="Scarpelli C."/>
            <person name="Schachter V."/>
            <person name="Sperling L."/>
            <person name="Meyer E."/>
            <person name="Cohen J."/>
            <person name="Wincker P."/>
        </authorList>
    </citation>
    <scope>NUCLEOTIDE SEQUENCE [LARGE SCALE GENOMIC DNA]</scope>
    <source>
        <strain evidence="3 4">Stock d4-2</strain>
    </source>
</reference>
<feature type="compositionally biased region" description="Basic and acidic residues" evidence="2">
    <location>
        <begin position="436"/>
        <end position="445"/>
    </location>
</feature>
<dbReference type="OrthoDB" id="299809at2759"/>
<dbReference type="KEGG" id="ptm:GSPATT00019176001"/>
<dbReference type="HOGENOM" id="CLU_420084_0_0_1"/>
<dbReference type="PANTHER" id="PTHR23313:SF0">
    <property type="entry name" value="TESTIS-EXPRESSED PROTEIN 9"/>
    <property type="match status" value="1"/>
</dbReference>
<sequence length="737" mass="87157">MEFDFQSRPSSVKFNEIQAYNLKGRPDSAKSRMPAQLANTYGGTKKLPNVRPHSAIVTKNSKLGKKRTDEEVIIEEQDYDNFDKQGIDINAILLHPPSQFADKKLPKNIKKEKETLYEEQFELKQQINKLTEENIRSKTKNGQLQKENSKLEKLLDNLDNYIQTGQGHQPLGDYLLMNNLKKTLKDVKSQLTEREAELTILKKHIKLTKIQEIEAELKNYIEESIRLRSLLDQALRNQAAQKMAVQMDNFEEKFYVQMKVINSLQQEMDQFNGLIKLKDEELLDAQVKCEQFDSLKIRAEEQTKQLQQQVQEYNNKCEILQQEIQNLKTINNNLIIKATKTHNDDLHIRELEQNIIEFKINNDEKNETITQLEKQIQEMKYYEQENFKQLEKERKQLENDMEYYKNQFELVDDKFKNLLLQVAQQDISEEYLQYQKSERKSERTSTTKLAKMGTMGVIPSFEKDSKPPLSQLPINQLQNHNYGNQLGLHQEDKSNNKQRPQSGGIRRRRTVKQEDIKDLGLELNMRFRLRKLKLEDVVENDFFDPQIKQKGKISIKDIALKLSDRPFELKDVEKMYLLARYMIEDNSQDFVEYDEEASSQLQIVRSIFKQIVGKCRLFTEDEERQYNNEISAQIIKFKKSILSYLPTFNQALLTKDQLTKAFNYIGINLSSEAFDYFFLRLFELQGESDVRRFDYKLVIEEWGKEEKEQIKKQKQPDRRDTKLNTNFAYGQKFNIEK</sequence>
<dbReference type="eggNOG" id="ENOG502R2BR">
    <property type="taxonomic scope" value="Eukaryota"/>
</dbReference>
<feature type="region of interest" description="Disordered" evidence="2">
    <location>
        <begin position="486"/>
        <end position="510"/>
    </location>
</feature>
<organism evidence="3 4">
    <name type="scientific">Paramecium tetraurelia</name>
    <dbReference type="NCBI Taxonomy" id="5888"/>
    <lineage>
        <taxon>Eukaryota</taxon>
        <taxon>Sar</taxon>
        <taxon>Alveolata</taxon>
        <taxon>Ciliophora</taxon>
        <taxon>Intramacronucleata</taxon>
        <taxon>Oligohymenophorea</taxon>
        <taxon>Peniculida</taxon>
        <taxon>Parameciidae</taxon>
        <taxon>Paramecium</taxon>
    </lineage>
</organism>
<dbReference type="RefSeq" id="XP_001452391.1">
    <property type="nucleotide sequence ID" value="XM_001452354.1"/>
</dbReference>
<name>A0DPM7_PARTE</name>
<feature type="coiled-coil region" evidence="1">
    <location>
        <begin position="113"/>
        <end position="237"/>
    </location>
</feature>
<keyword evidence="4" id="KW-1185">Reference proteome</keyword>